<feature type="region of interest" description="Disordered" evidence="1">
    <location>
        <begin position="39"/>
        <end position="81"/>
    </location>
</feature>
<gene>
    <name evidence="3" type="ORF">MNOR_LOCUS37015</name>
</gene>
<feature type="compositionally biased region" description="Polar residues" evidence="1">
    <location>
        <begin position="53"/>
        <end position="75"/>
    </location>
</feature>
<sequence length="298" mass="33204">DGPLGGQKWWIWMSVLLGLLIAIIVGGLLYRRKLHKSIPSDQEKQNKNDDPQSAKQKSNFTSFPPLNDHSNINEQNKPKPQYGSINEVIFEKCVPKSSSASSSQEEKSAETSSTTLYSSTSSAYKSPLSSSSDEDTHTGKVITDKELEDEVNYISDCAKLEEASLYGSAHKSSRYRLVKSKPGEGNNNDDDAEDDDDDPDYPGEPMNVNITELSRASLKRKIEHYIAQADSSPVKFNEEQVMDDETLYIDGAGRYLLNKDIHHLSDLGNHSITTTKKRESLKLYPLLPSNESVNEDAE</sequence>
<proteinExistence type="predicted"/>
<feature type="compositionally biased region" description="Basic and acidic residues" evidence="1">
    <location>
        <begin position="134"/>
        <end position="143"/>
    </location>
</feature>
<keyword evidence="4" id="KW-1185">Reference proteome</keyword>
<feature type="compositionally biased region" description="Acidic residues" evidence="1">
    <location>
        <begin position="187"/>
        <end position="201"/>
    </location>
</feature>
<evidence type="ECO:0000313" key="3">
    <source>
        <dbReference type="EMBL" id="CAL4195106.1"/>
    </source>
</evidence>
<protein>
    <submittedName>
        <fullName evidence="3">Uncharacterized protein</fullName>
    </submittedName>
</protein>
<reference evidence="3 4" key="1">
    <citation type="submission" date="2024-05" db="EMBL/GenBank/DDBJ databases">
        <authorList>
            <person name="Wallberg A."/>
        </authorList>
    </citation>
    <scope>NUCLEOTIDE SEQUENCE [LARGE SCALE GENOMIC DNA]</scope>
</reference>
<feature type="compositionally biased region" description="Basic and acidic residues" evidence="1">
    <location>
        <begin position="41"/>
        <end position="52"/>
    </location>
</feature>
<dbReference type="AlphaFoldDB" id="A0AAV2SLA8"/>
<feature type="non-terminal residue" evidence="3">
    <location>
        <position position="1"/>
    </location>
</feature>
<evidence type="ECO:0000256" key="2">
    <source>
        <dbReference type="SAM" id="Phobius"/>
    </source>
</evidence>
<accession>A0AAV2SLA8</accession>
<evidence type="ECO:0000256" key="1">
    <source>
        <dbReference type="SAM" id="MobiDB-lite"/>
    </source>
</evidence>
<comment type="caution">
    <text evidence="3">The sequence shown here is derived from an EMBL/GenBank/DDBJ whole genome shotgun (WGS) entry which is preliminary data.</text>
</comment>
<feature type="transmembrane region" description="Helical" evidence="2">
    <location>
        <begin position="12"/>
        <end position="30"/>
    </location>
</feature>
<feature type="compositionally biased region" description="Low complexity" evidence="1">
    <location>
        <begin position="110"/>
        <end position="131"/>
    </location>
</feature>
<dbReference type="Proteomes" id="UP001497623">
    <property type="component" value="Unassembled WGS sequence"/>
</dbReference>
<keyword evidence="2" id="KW-0812">Transmembrane</keyword>
<feature type="region of interest" description="Disordered" evidence="1">
    <location>
        <begin position="97"/>
        <end position="143"/>
    </location>
</feature>
<feature type="region of interest" description="Disordered" evidence="1">
    <location>
        <begin position="171"/>
        <end position="205"/>
    </location>
</feature>
<keyword evidence="2" id="KW-0472">Membrane</keyword>
<dbReference type="EMBL" id="CAXKWB010071457">
    <property type="protein sequence ID" value="CAL4195106.1"/>
    <property type="molecule type" value="Genomic_DNA"/>
</dbReference>
<keyword evidence="2" id="KW-1133">Transmembrane helix</keyword>
<name>A0AAV2SLA8_MEGNR</name>
<organism evidence="3 4">
    <name type="scientific">Meganyctiphanes norvegica</name>
    <name type="common">Northern krill</name>
    <name type="synonym">Thysanopoda norvegica</name>
    <dbReference type="NCBI Taxonomy" id="48144"/>
    <lineage>
        <taxon>Eukaryota</taxon>
        <taxon>Metazoa</taxon>
        <taxon>Ecdysozoa</taxon>
        <taxon>Arthropoda</taxon>
        <taxon>Crustacea</taxon>
        <taxon>Multicrustacea</taxon>
        <taxon>Malacostraca</taxon>
        <taxon>Eumalacostraca</taxon>
        <taxon>Eucarida</taxon>
        <taxon>Euphausiacea</taxon>
        <taxon>Euphausiidae</taxon>
        <taxon>Meganyctiphanes</taxon>
    </lineage>
</organism>
<evidence type="ECO:0000313" key="4">
    <source>
        <dbReference type="Proteomes" id="UP001497623"/>
    </source>
</evidence>